<organism evidence="1 2">
    <name type="scientific">Dermatophagoides farinae</name>
    <name type="common">American house dust mite</name>
    <dbReference type="NCBI Taxonomy" id="6954"/>
    <lineage>
        <taxon>Eukaryota</taxon>
        <taxon>Metazoa</taxon>
        <taxon>Ecdysozoa</taxon>
        <taxon>Arthropoda</taxon>
        <taxon>Chelicerata</taxon>
        <taxon>Arachnida</taxon>
        <taxon>Acari</taxon>
        <taxon>Acariformes</taxon>
        <taxon>Sarcoptiformes</taxon>
        <taxon>Astigmata</taxon>
        <taxon>Psoroptidia</taxon>
        <taxon>Analgoidea</taxon>
        <taxon>Pyroglyphidae</taxon>
        <taxon>Dermatophagoidinae</taxon>
        <taxon>Dermatophagoides</taxon>
    </lineage>
</organism>
<name>A0A922HKT7_DERFA</name>
<reference evidence="1" key="1">
    <citation type="submission" date="2013-05" db="EMBL/GenBank/DDBJ databases">
        <authorList>
            <person name="Yim A.K.Y."/>
            <person name="Chan T.F."/>
            <person name="Ji K.M."/>
            <person name="Liu X.Y."/>
            <person name="Zhou J.W."/>
            <person name="Li R.Q."/>
            <person name="Yang K.Y."/>
            <person name="Li J."/>
            <person name="Li M."/>
            <person name="Law P.T.W."/>
            <person name="Wu Y.L."/>
            <person name="Cai Z.L."/>
            <person name="Qin H."/>
            <person name="Bao Y."/>
            <person name="Leung R.K.K."/>
            <person name="Ng P.K.S."/>
            <person name="Zou J."/>
            <person name="Zhong X.J."/>
            <person name="Ran P.X."/>
            <person name="Zhong N.S."/>
            <person name="Liu Z.G."/>
            <person name="Tsui S.K.W."/>
        </authorList>
    </citation>
    <scope>NUCLEOTIDE SEQUENCE</scope>
    <source>
        <strain evidence="1">Derf</strain>
        <tissue evidence="1">Whole organism</tissue>
    </source>
</reference>
<dbReference type="Proteomes" id="UP000790347">
    <property type="component" value="Unassembled WGS sequence"/>
</dbReference>
<reference evidence="1" key="2">
    <citation type="journal article" date="2022" name="Res Sq">
        <title>Comparative Genomics Reveals Insights into the Divergent Evolution of Astigmatic Mites and Household Pest Adaptations.</title>
        <authorList>
            <person name="Xiong Q."/>
            <person name="Wan A.T.-Y."/>
            <person name="Liu X.-Y."/>
            <person name="Fung C.S.-H."/>
            <person name="Xiao X."/>
            <person name="Malainual N."/>
            <person name="Hou J."/>
            <person name="Wang L."/>
            <person name="Wang M."/>
            <person name="Yang K."/>
            <person name="Cui Y."/>
            <person name="Leung E."/>
            <person name="Nong W."/>
            <person name="Shin S.-K."/>
            <person name="Au S."/>
            <person name="Jeong K.Y."/>
            <person name="Chew F.T."/>
            <person name="Hui J."/>
            <person name="Leung T.F."/>
            <person name="Tungtrongchitr A."/>
            <person name="Zhong N."/>
            <person name="Liu Z."/>
            <person name="Tsui S."/>
        </authorList>
    </citation>
    <scope>NUCLEOTIDE SEQUENCE</scope>
    <source>
        <strain evidence="1">Derf</strain>
        <tissue evidence="1">Whole organism</tissue>
    </source>
</reference>
<sequence>MTKINDIYSQSPGAAEVPVQTVHSTRPRAVFALSAVAERASQLQVFKPFLHKASRFSRPALSITTT</sequence>
<proteinExistence type="predicted"/>
<keyword evidence="2" id="KW-1185">Reference proteome</keyword>
<evidence type="ECO:0000313" key="2">
    <source>
        <dbReference type="Proteomes" id="UP000790347"/>
    </source>
</evidence>
<evidence type="ECO:0000313" key="1">
    <source>
        <dbReference type="EMBL" id="KAH9496956.1"/>
    </source>
</evidence>
<comment type="caution">
    <text evidence="1">The sequence shown here is derived from an EMBL/GenBank/DDBJ whole genome shotgun (WGS) entry which is preliminary data.</text>
</comment>
<protein>
    <submittedName>
        <fullName evidence="1">Uncharacterized protein</fullName>
    </submittedName>
</protein>
<dbReference type="AlphaFoldDB" id="A0A922HKT7"/>
<dbReference type="EMBL" id="ASGP02000007">
    <property type="protein sequence ID" value="KAH9496956.1"/>
    <property type="molecule type" value="Genomic_DNA"/>
</dbReference>
<gene>
    <name evidence="1" type="ORF">DERF_012977</name>
</gene>
<accession>A0A922HKT7</accession>